<sequence>MVTDDQDPAIPAFLRLPPAERPRRMRCLTPMISLTALAAARDRYQAQFGTQPDESRLDHRGIWHRIELINLACERGISLDALPEALAADRKVDDPTR</sequence>
<dbReference type="Proteomes" id="UP000652074">
    <property type="component" value="Unassembled WGS sequence"/>
</dbReference>
<dbReference type="RefSeq" id="WP_169205108.1">
    <property type="nucleotide sequence ID" value="NZ_CP059560.1"/>
</dbReference>
<gene>
    <name evidence="1" type="ORF">GPA26_04115</name>
</gene>
<protein>
    <submittedName>
        <fullName evidence="1">Uncharacterized protein</fullName>
    </submittedName>
</protein>
<name>A0ABX1MIT1_9RHOO</name>
<evidence type="ECO:0000313" key="2">
    <source>
        <dbReference type="Proteomes" id="UP000652074"/>
    </source>
</evidence>
<organism evidence="1 2">
    <name type="scientific">Aromatoleum petrolei</name>
    <dbReference type="NCBI Taxonomy" id="76116"/>
    <lineage>
        <taxon>Bacteria</taxon>
        <taxon>Pseudomonadati</taxon>
        <taxon>Pseudomonadota</taxon>
        <taxon>Betaproteobacteria</taxon>
        <taxon>Rhodocyclales</taxon>
        <taxon>Rhodocyclaceae</taxon>
        <taxon>Aromatoleum</taxon>
    </lineage>
</organism>
<keyword evidence="2" id="KW-1185">Reference proteome</keyword>
<reference evidence="1 2" key="1">
    <citation type="submission" date="2019-12" db="EMBL/GenBank/DDBJ databases">
        <title>Comparative genomics gives insights into the taxonomy of the Azoarcus-Aromatoleum group and reveals separate origins of nif in the plant-associated Azoarcus and non-plant-associated Aromatoleum sub-groups.</title>
        <authorList>
            <person name="Lafos M."/>
            <person name="Maluk M."/>
            <person name="Batista M."/>
            <person name="Junghare M."/>
            <person name="Carmona M."/>
            <person name="Faoro H."/>
            <person name="Cruz L.M."/>
            <person name="Battistoni F."/>
            <person name="De Souza E."/>
            <person name="Pedrosa F."/>
            <person name="Chen W.-M."/>
            <person name="Poole P.S."/>
            <person name="Dixon R.A."/>
            <person name="James E.K."/>
        </authorList>
    </citation>
    <scope>NUCLEOTIDE SEQUENCE [LARGE SCALE GENOMIC DNA]</scope>
    <source>
        <strain evidence="1 2">ToN1</strain>
    </source>
</reference>
<dbReference type="EMBL" id="WTVR01000006">
    <property type="protein sequence ID" value="NMF87663.1"/>
    <property type="molecule type" value="Genomic_DNA"/>
</dbReference>
<accession>A0ABX1MIT1</accession>
<comment type="caution">
    <text evidence="1">The sequence shown here is derived from an EMBL/GenBank/DDBJ whole genome shotgun (WGS) entry which is preliminary data.</text>
</comment>
<proteinExistence type="predicted"/>
<evidence type="ECO:0000313" key="1">
    <source>
        <dbReference type="EMBL" id="NMF87663.1"/>
    </source>
</evidence>